<proteinExistence type="predicted"/>
<sequence>MGLCAGAVTNQKLIWRVTIPVVLTESPRCSSSPSAVTARFVGHLGVVELPAVIAVESILEGFVYRVLFGDDDCDSDGDDYDNNGGGDDYANNSGDGGR</sequence>
<reference evidence="2" key="2">
    <citation type="submission" date="2013-04" db="UniProtKB">
        <authorList>
            <consortium name="EnsemblPlants"/>
        </authorList>
    </citation>
    <scope>IDENTIFICATION</scope>
</reference>
<accession>J3MY43</accession>
<reference evidence="2" key="1">
    <citation type="journal article" date="2013" name="Nat. Commun.">
        <title>Whole-genome sequencing of Oryza brachyantha reveals mechanisms underlying Oryza genome evolution.</title>
        <authorList>
            <person name="Chen J."/>
            <person name="Huang Q."/>
            <person name="Gao D."/>
            <person name="Wang J."/>
            <person name="Lang Y."/>
            <person name="Liu T."/>
            <person name="Li B."/>
            <person name="Bai Z."/>
            <person name="Luis Goicoechea J."/>
            <person name="Liang C."/>
            <person name="Chen C."/>
            <person name="Zhang W."/>
            <person name="Sun S."/>
            <person name="Liao Y."/>
            <person name="Zhang X."/>
            <person name="Yang L."/>
            <person name="Song C."/>
            <person name="Wang M."/>
            <person name="Shi J."/>
            <person name="Liu G."/>
            <person name="Liu J."/>
            <person name="Zhou H."/>
            <person name="Zhou W."/>
            <person name="Yu Q."/>
            <person name="An N."/>
            <person name="Chen Y."/>
            <person name="Cai Q."/>
            <person name="Wang B."/>
            <person name="Liu B."/>
            <person name="Min J."/>
            <person name="Huang Y."/>
            <person name="Wu H."/>
            <person name="Li Z."/>
            <person name="Zhang Y."/>
            <person name="Yin Y."/>
            <person name="Song W."/>
            <person name="Jiang J."/>
            <person name="Jackson S.A."/>
            <person name="Wing R.A."/>
            <person name="Wang J."/>
            <person name="Chen M."/>
        </authorList>
    </citation>
    <scope>NUCLEOTIDE SEQUENCE [LARGE SCALE GENOMIC DNA]</scope>
    <source>
        <strain evidence="2">cv. IRGC 101232</strain>
    </source>
</reference>
<dbReference type="EnsemblPlants" id="OB09G19220.1">
    <property type="protein sequence ID" value="OB09G19220.1"/>
    <property type="gene ID" value="OB09G19220"/>
</dbReference>
<dbReference type="Proteomes" id="UP000006038">
    <property type="component" value="Chromosome 9"/>
</dbReference>
<organism evidence="2">
    <name type="scientific">Oryza brachyantha</name>
    <name type="common">malo sina</name>
    <dbReference type="NCBI Taxonomy" id="4533"/>
    <lineage>
        <taxon>Eukaryota</taxon>
        <taxon>Viridiplantae</taxon>
        <taxon>Streptophyta</taxon>
        <taxon>Embryophyta</taxon>
        <taxon>Tracheophyta</taxon>
        <taxon>Spermatophyta</taxon>
        <taxon>Magnoliopsida</taxon>
        <taxon>Liliopsida</taxon>
        <taxon>Poales</taxon>
        <taxon>Poaceae</taxon>
        <taxon>BOP clade</taxon>
        <taxon>Oryzoideae</taxon>
        <taxon>Oryzeae</taxon>
        <taxon>Oryzinae</taxon>
        <taxon>Oryza</taxon>
    </lineage>
</organism>
<name>J3MY43_ORYBR</name>
<feature type="region of interest" description="Disordered" evidence="1">
    <location>
        <begin position="77"/>
        <end position="98"/>
    </location>
</feature>
<keyword evidence="3" id="KW-1185">Reference proteome</keyword>
<dbReference type="HOGENOM" id="CLU_2337034_0_0_1"/>
<evidence type="ECO:0000256" key="1">
    <source>
        <dbReference type="SAM" id="MobiDB-lite"/>
    </source>
</evidence>
<evidence type="ECO:0000313" key="3">
    <source>
        <dbReference type="Proteomes" id="UP000006038"/>
    </source>
</evidence>
<feature type="compositionally biased region" description="Low complexity" evidence="1">
    <location>
        <begin position="88"/>
        <end position="98"/>
    </location>
</feature>
<protein>
    <submittedName>
        <fullName evidence="2">Uncharacterized protein</fullName>
    </submittedName>
</protein>
<dbReference type="AlphaFoldDB" id="J3MY43"/>
<evidence type="ECO:0000313" key="2">
    <source>
        <dbReference type="EnsemblPlants" id="OB09G19220.1"/>
    </source>
</evidence>
<dbReference type="Gramene" id="OB09G19220.1">
    <property type="protein sequence ID" value="OB09G19220.1"/>
    <property type="gene ID" value="OB09G19220"/>
</dbReference>